<dbReference type="InterPro" id="IPR005025">
    <property type="entry name" value="FMN_Rdtase-like_dom"/>
</dbReference>
<name>A0ABV5F949_9FLAO</name>
<comment type="caution">
    <text evidence="2">The sequence shown here is derived from an EMBL/GenBank/DDBJ whole genome shotgun (WGS) entry which is preliminary data.</text>
</comment>
<dbReference type="Proteomes" id="UP001589585">
    <property type="component" value="Unassembled WGS sequence"/>
</dbReference>
<dbReference type="EMBL" id="JBHMFC010000012">
    <property type="protein sequence ID" value="MFB9055981.1"/>
    <property type="molecule type" value="Genomic_DNA"/>
</dbReference>
<dbReference type="PANTHER" id="PTHR30543:SF21">
    <property type="entry name" value="NAD(P)H-DEPENDENT FMN REDUCTASE LOT6"/>
    <property type="match status" value="1"/>
</dbReference>
<dbReference type="InterPro" id="IPR029039">
    <property type="entry name" value="Flavoprotein-like_sf"/>
</dbReference>
<reference evidence="2 3" key="1">
    <citation type="submission" date="2024-09" db="EMBL/GenBank/DDBJ databases">
        <authorList>
            <person name="Sun Q."/>
            <person name="Mori K."/>
        </authorList>
    </citation>
    <scope>NUCLEOTIDE SEQUENCE [LARGE SCALE GENOMIC DNA]</scope>
    <source>
        <strain evidence="2 3">CECT 8622</strain>
    </source>
</reference>
<dbReference type="Gene3D" id="3.40.50.360">
    <property type="match status" value="1"/>
</dbReference>
<dbReference type="RefSeq" id="WP_379860173.1">
    <property type="nucleotide sequence ID" value="NZ_JBHMFC010000012.1"/>
</dbReference>
<gene>
    <name evidence="2" type="ORF">ACFFU9_04430</name>
</gene>
<keyword evidence="2" id="KW-0560">Oxidoreductase</keyword>
<organism evidence="2 3">
    <name type="scientific">Mariniflexile ostreae</name>
    <dbReference type="NCBI Taxonomy" id="1520892"/>
    <lineage>
        <taxon>Bacteria</taxon>
        <taxon>Pseudomonadati</taxon>
        <taxon>Bacteroidota</taxon>
        <taxon>Flavobacteriia</taxon>
        <taxon>Flavobacteriales</taxon>
        <taxon>Flavobacteriaceae</taxon>
        <taxon>Mariniflexile</taxon>
    </lineage>
</organism>
<dbReference type="SUPFAM" id="SSF52218">
    <property type="entry name" value="Flavoproteins"/>
    <property type="match status" value="1"/>
</dbReference>
<protein>
    <submittedName>
        <fullName evidence="2">NADPH-dependent FMN reductase</fullName>
        <ecNumber evidence="2">1.-.-.-</ecNumber>
    </submittedName>
</protein>
<evidence type="ECO:0000313" key="2">
    <source>
        <dbReference type="EMBL" id="MFB9055981.1"/>
    </source>
</evidence>
<dbReference type="GO" id="GO:0016491">
    <property type="term" value="F:oxidoreductase activity"/>
    <property type="evidence" value="ECO:0007669"/>
    <property type="project" value="UniProtKB-KW"/>
</dbReference>
<accession>A0ABV5F949</accession>
<keyword evidence="3" id="KW-1185">Reference proteome</keyword>
<dbReference type="PANTHER" id="PTHR30543">
    <property type="entry name" value="CHROMATE REDUCTASE"/>
    <property type="match status" value="1"/>
</dbReference>
<sequence length="176" mass="19643">MKKILVFGGSNSKKSINKKLAVYASSLMENAQANILDLNDFELPMYGIDLENEKGIPENASLFLNLIKDSDGVIMSLAENNGAYTAVFKNLFDWISRIESKTFFGKPILLMATAPGARGGISVLEMAQARFPYHDAHIAATFSLPFFNDNFSEDKITDFEFNLKLKDAVQLFEKEL</sequence>
<dbReference type="EC" id="1.-.-.-" evidence="2"/>
<feature type="domain" description="NADPH-dependent FMN reductase-like" evidence="1">
    <location>
        <begin position="3"/>
        <end position="141"/>
    </location>
</feature>
<dbReference type="Pfam" id="PF03358">
    <property type="entry name" value="FMN_red"/>
    <property type="match status" value="1"/>
</dbReference>
<proteinExistence type="predicted"/>
<evidence type="ECO:0000313" key="3">
    <source>
        <dbReference type="Proteomes" id="UP001589585"/>
    </source>
</evidence>
<evidence type="ECO:0000259" key="1">
    <source>
        <dbReference type="Pfam" id="PF03358"/>
    </source>
</evidence>
<dbReference type="InterPro" id="IPR050712">
    <property type="entry name" value="NAD(P)H-dep_reductase"/>
</dbReference>